<dbReference type="AlphaFoldDB" id="A0AAV2D6T4"/>
<evidence type="ECO:0000313" key="2">
    <source>
        <dbReference type="EMBL" id="CAL1368041.1"/>
    </source>
</evidence>
<gene>
    <name evidence="2" type="ORF">LTRI10_LOCUS11385</name>
</gene>
<feature type="region of interest" description="Disordered" evidence="1">
    <location>
        <begin position="43"/>
        <end position="114"/>
    </location>
</feature>
<name>A0AAV2D6T4_9ROSI</name>
<sequence>MQAGIATNTKNIANLMAEVPAQGAGMTRIETMMETVLAKLDAWIPQREGKGPMGSGSDEESSEEKEGEKSTTGMKIGERSTTGPKTGEKGVSKPKFGDDSSTRNRDSNVQGSFG</sequence>
<organism evidence="2 3">
    <name type="scientific">Linum trigynum</name>
    <dbReference type="NCBI Taxonomy" id="586398"/>
    <lineage>
        <taxon>Eukaryota</taxon>
        <taxon>Viridiplantae</taxon>
        <taxon>Streptophyta</taxon>
        <taxon>Embryophyta</taxon>
        <taxon>Tracheophyta</taxon>
        <taxon>Spermatophyta</taxon>
        <taxon>Magnoliopsida</taxon>
        <taxon>eudicotyledons</taxon>
        <taxon>Gunneridae</taxon>
        <taxon>Pentapetalae</taxon>
        <taxon>rosids</taxon>
        <taxon>fabids</taxon>
        <taxon>Malpighiales</taxon>
        <taxon>Linaceae</taxon>
        <taxon>Linum</taxon>
    </lineage>
</organism>
<keyword evidence="3" id="KW-1185">Reference proteome</keyword>
<protein>
    <submittedName>
        <fullName evidence="2">Uncharacterized protein</fullName>
    </submittedName>
</protein>
<evidence type="ECO:0000313" key="3">
    <source>
        <dbReference type="Proteomes" id="UP001497516"/>
    </source>
</evidence>
<reference evidence="2 3" key="1">
    <citation type="submission" date="2024-04" db="EMBL/GenBank/DDBJ databases">
        <authorList>
            <person name="Fracassetti M."/>
        </authorList>
    </citation>
    <scope>NUCLEOTIDE SEQUENCE [LARGE SCALE GENOMIC DNA]</scope>
</reference>
<feature type="compositionally biased region" description="Basic and acidic residues" evidence="1">
    <location>
        <begin position="86"/>
        <end position="106"/>
    </location>
</feature>
<proteinExistence type="predicted"/>
<dbReference type="Proteomes" id="UP001497516">
    <property type="component" value="Chromosome 2"/>
</dbReference>
<accession>A0AAV2D6T4</accession>
<dbReference type="EMBL" id="OZ034815">
    <property type="protein sequence ID" value="CAL1368041.1"/>
    <property type="molecule type" value="Genomic_DNA"/>
</dbReference>
<evidence type="ECO:0000256" key="1">
    <source>
        <dbReference type="SAM" id="MobiDB-lite"/>
    </source>
</evidence>